<protein>
    <recommendedName>
        <fullName evidence="4 5">Large ribosomal subunit protein uL4</fullName>
    </recommendedName>
</protein>
<dbReference type="HAMAP" id="MF_01328_B">
    <property type="entry name" value="Ribosomal_uL4_B"/>
    <property type="match status" value="1"/>
</dbReference>
<dbReference type="EMBL" id="LCJQ01000019">
    <property type="protein sequence ID" value="KKT81007.1"/>
    <property type="molecule type" value="Genomic_DNA"/>
</dbReference>
<proteinExistence type="inferred from homology"/>
<keyword evidence="2 5" id="KW-0689">Ribosomal protein</keyword>
<evidence type="ECO:0000256" key="3">
    <source>
        <dbReference type="ARBA" id="ARBA00023274"/>
    </source>
</evidence>
<comment type="subunit">
    <text evidence="5">Part of the 50S ribosomal subunit.</text>
</comment>
<dbReference type="GO" id="GO:0005840">
    <property type="term" value="C:ribosome"/>
    <property type="evidence" value="ECO:0007669"/>
    <property type="project" value="UniProtKB-KW"/>
</dbReference>
<dbReference type="PANTHER" id="PTHR10746:SF6">
    <property type="entry name" value="LARGE RIBOSOMAL SUBUNIT PROTEIN UL4M"/>
    <property type="match status" value="1"/>
</dbReference>
<dbReference type="InterPro" id="IPR023574">
    <property type="entry name" value="Ribosomal_uL4_dom_sf"/>
</dbReference>
<dbReference type="GO" id="GO:0006412">
    <property type="term" value="P:translation"/>
    <property type="evidence" value="ECO:0007669"/>
    <property type="project" value="UniProtKB-UniRule"/>
</dbReference>
<feature type="region of interest" description="Disordered" evidence="6">
    <location>
        <begin position="52"/>
        <end position="78"/>
    </location>
</feature>
<dbReference type="GO" id="GO:1990904">
    <property type="term" value="C:ribonucleoprotein complex"/>
    <property type="evidence" value="ECO:0007669"/>
    <property type="project" value="UniProtKB-KW"/>
</dbReference>
<dbReference type="Pfam" id="PF00573">
    <property type="entry name" value="Ribosomal_L4"/>
    <property type="match status" value="1"/>
</dbReference>
<reference evidence="7 8" key="1">
    <citation type="journal article" date="2015" name="Nature">
        <title>rRNA introns, odd ribosomes, and small enigmatic genomes across a large radiation of phyla.</title>
        <authorList>
            <person name="Brown C.T."/>
            <person name="Hug L.A."/>
            <person name="Thomas B.C."/>
            <person name="Sharon I."/>
            <person name="Castelle C.J."/>
            <person name="Singh A."/>
            <person name="Wilkins M.J."/>
            <person name="Williams K.H."/>
            <person name="Banfield J.F."/>
        </authorList>
    </citation>
    <scope>NUCLEOTIDE SEQUENCE [LARGE SCALE GENOMIC DNA]</scope>
</reference>
<dbReference type="InterPro" id="IPR013005">
    <property type="entry name" value="Ribosomal_uL4-like"/>
</dbReference>
<feature type="compositionally biased region" description="Basic residues" evidence="6">
    <location>
        <begin position="60"/>
        <end position="77"/>
    </location>
</feature>
<keyword evidence="3 5" id="KW-0687">Ribonucleoprotein</keyword>
<evidence type="ECO:0000256" key="4">
    <source>
        <dbReference type="ARBA" id="ARBA00035244"/>
    </source>
</evidence>
<dbReference type="GO" id="GO:0019843">
    <property type="term" value="F:rRNA binding"/>
    <property type="evidence" value="ECO:0007669"/>
    <property type="project" value="UniProtKB-UniRule"/>
</dbReference>
<dbReference type="AlphaFoldDB" id="A0A0G1MJJ6"/>
<dbReference type="Proteomes" id="UP000034595">
    <property type="component" value="Unassembled WGS sequence"/>
</dbReference>
<name>A0A0G1MJJ6_9BACT</name>
<comment type="function">
    <text evidence="5">One of the primary rRNA binding proteins, this protein initially binds near the 5'-end of the 23S rRNA. It is important during the early stages of 50S assembly. It makes multiple contacts with different domains of the 23S rRNA in the assembled 50S subunit and ribosome.</text>
</comment>
<dbReference type="NCBIfam" id="TIGR03953">
    <property type="entry name" value="rplD_bact"/>
    <property type="match status" value="1"/>
</dbReference>
<dbReference type="PATRIC" id="fig|1618610.3.peg.626"/>
<evidence type="ECO:0000313" key="8">
    <source>
        <dbReference type="Proteomes" id="UP000034595"/>
    </source>
</evidence>
<accession>A0A0G1MJJ6</accession>
<dbReference type="PANTHER" id="PTHR10746">
    <property type="entry name" value="50S RIBOSOMAL PROTEIN L4"/>
    <property type="match status" value="1"/>
</dbReference>
<comment type="caution">
    <text evidence="7">The sequence shown here is derived from an EMBL/GenBank/DDBJ whole genome shotgun (WGS) entry which is preliminary data.</text>
</comment>
<organism evidence="7 8">
    <name type="scientific">Candidatus Azambacteria bacterium GW2011_GWA1_44_9</name>
    <dbReference type="NCBI Taxonomy" id="1618610"/>
    <lineage>
        <taxon>Bacteria</taxon>
        <taxon>Candidatus Azamiibacteriota</taxon>
    </lineage>
</organism>
<evidence type="ECO:0000256" key="5">
    <source>
        <dbReference type="HAMAP-Rule" id="MF_01328"/>
    </source>
</evidence>
<comment type="function">
    <text evidence="5">Forms part of the polypeptide exit tunnel.</text>
</comment>
<keyword evidence="5" id="KW-0694">RNA-binding</keyword>
<dbReference type="SUPFAM" id="SSF52166">
    <property type="entry name" value="Ribosomal protein L4"/>
    <property type="match status" value="1"/>
</dbReference>
<dbReference type="InterPro" id="IPR002136">
    <property type="entry name" value="Ribosomal_uL4"/>
</dbReference>
<evidence type="ECO:0000256" key="1">
    <source>
        <dbReference type="ARBA" id="ARBA00010528"/>
    </source>
</evidence>
<gene>
    <name evidence="5" type="primary">rplD</name>
    <name evidence="7" type="ORF">UW78_C0019G0002</name>
</gene>
<evidence type="ECO:0000256" key="6">
    <source>
        <dbReference type="SAM" id="MobiDB-lite"/>
    </source>
</evidence>
<evidence type="ECO:0000313" key="7">
    <source>
        <dbReference type="EMBL" id="KKT81007.1"/>
    </source>
</evidence>
<keyword evidence="5" id="KW-0699">rRNA-binding</keyword>
<sequence>MATVKVYNQEGKEVGNLGLNKAVFGLPWNSDLVSQALRVFLANKRQLLSSTKDRAQVRGGGKKPWRQKGTGRARHGSIRSPLWRHGGVTFGPTKERNFKLKINKKMARKAFLIALSAKAKDNEILVFEELKLAAPKTKEAAKIMANFSQVKNGLLVIPKDENLKKSFRNLPNIATANISSLNILDVLKYRHLIFTKDGIEYLTKQYAPVK</sequence>
<dbReference type="GO" id="GO:0003735">
    <property type="term" value="F:structural constituent of ribosome"/>
    <property type="evidence" value="ECO:0007669"/>
    <property type="project" value="InterPro"/>
</dbReference>
<evidence type="ECO:0000256" key="2">
    <source>
        <dbReference type="ARBA" id="ARBA00022980"/>
    </source>
</evidence>
<comment type="similarity">
    <text evidence="1 5">Belongs to the universal ribosomal protein uL4 family.</text>
</comment>
<dbReference type="Gene3D" id="3.40.1370.10">
    <property type="match status" value="1"/>
</dbReference>